<accession>A0ABQ4YRH3</accession>
<gene>
    <name evidence="1" type="ORF">Tco_0730325</name>
</gene>
<evidence type="ECO:0000313" key="1">
    <source>
        <dbReference type="EMBL" id="GJS80444.1"/>
    </source>
</evidence>
<evidence type="ECO:0000313" key="2">
    <source>
        <dbReference type="Proteomes" id="UP001151760"/>
    </source>
</evidence>
<reference evidence="1" key="2">
    <citation type="submission" date="2022-01" db="EMBL/GenBank/DDBJ databases">
        <authorList>
            <person name="Yamashiro T."/>
            <person name="Shiraishi A."/>
            <person name="Satake H."/>
            <person name="Nakayama K."/>
        </authorList>
    </citation>
    <scope>NUCLEOTIDE SEQUENCE</scope>
</reference>
<sequence length="268" mass="30404">MMHSISPCYVFILAMSAYSFNMHHLASRLPSILHASCMVSYKGDLYKLLLVQVMVALTIPVSVDSAQWSFVDMIDIGVDIIHPKPVATVAFPASAVVRTLAQHEEAIRGIHEHLLGVPIQEELAALRFRVDIAEAKNALLRARIKTMEAVEKITRNHERLARIGIEQQLASVQESHRQDREDFRKLKEFVTILLLFESTAHYAQSTARCESTAVMFEVLTAIPYREISYMHDFDGFESQCLFKGKIRMAPVFGDPMKGDYEENRILLI</sequence>
<dbReference type="EMBL" id="BQNB010010671">
    <property type="protein sequence ID" value="GJS80444.1"/>
    <property type="molecule type" value="Genomic_DNA"/>
</dbReference>
<reference evidence="1" key="1">
    <citation type="journal article" date="2022" name="Int. J. Mol. Sci.">
        <title>Draft Genome of Tanacetum Coccineum: Genomic Comparison of Closely Related Tanacetum-Family Plants.</title>
        <authorList>
            <person name="Yamashiro T."/>
            <person name="Shiraishi A."/>
            <person name="Nakayama K."/>
            <person name="Satake H."/>
        </authorList>
    </citation>
    <scope>NUCLEOTIDE SEQUENCE</scope>
</reference>
<proteinExistence type="predicted"/>
<organism evidence="1 2">
    <name type="scientific">Tanacetum coccineum</name>
    <dbReference type="NCBI Taxonomy" id="301880"/>
    <lineage>
        <taxon>Eukaryota</taxon>
        <taxon>Viridiplantae</taxon>
        <taxon>Streptophyta</taxon>
        <taxon>Embryophyta</taxon>
        <taxon>Tracheophyta</taxon>
        <taxon>Spermatophyta</taxon>
        <taxon>Magnoliopsida</taxon>
        <taxon>eudicotyledons</taxon>
        <taxon>Gunneridae</taxon>
        <taxon>Pentapetalae</taxon>
        <taxon>asterids</taxon>
        <taxon>campanulids</taxon>
        <taxon>Asterales</taxon>
        <taxon>Asteraceae</taxon>
        <taxon>Asteroideae</taxon>
        <taxon>Anthemideae</taxon>
        <taxon>Anthemidinae</taxon>
        <taxon>Tanacetum</taxon>
    </lineage>
</organism>
<protein>
    <submittedName>
        <fullName evidence="1">Uncharacterized protein</fullName>
    </submittedName>
</protein>
<keyword evidence="2" id="KW-1185">Reference proteome</keyword>
<name>A0ABQ4YRH3_9ASTR</name>
<comment type="caution">
    <text evidence="1">The sequence shown here is derived from an EMBL/GenBank/DDBJ whole genome shotgun (WGS) entry which is preliminary data.</text>
</comment>
<dbReference type="Proteomes" id="UP001151760">
    <property type="component" value="Unassembled WGS sequence"/>
</dbReference>